<dbReference type="GO" id="GO:0004813">
    <property type="term" value="F:alanine-tRNA ligase activity"/>
    <property type="evidence" value="ECO:0007669"/>
    <property type="project" value="UniProtKB-UniRule"/>
</dbReference>
<feature type="binding site" evidence="12">
    <location>
        <position position="613"/>
    </location>
    <ligand>
        <name>Zn(2+)</name>
        <dbReference type="ChEBI" id="CHEBI:29105"/>
    </ligand>
</feature>
<dbReference type="Gene3D" id="2.40.30.130">
    <property type="match status" value="1"/>
</dbReference>
<dbReference type="GO" id="GO:0008270">
    <property type="term" value="F:zinc ion binding"/>
    <property type="evidence" value="ECO:0007669"/>
    <property type="project" value="UniProtKB-UniRule"/>
</dbReference>
<comment type="subcellular location">
    <subcellularLocation>
        <location evidence="12">Cytoplasm</location>
    </subcellularLocation>
</comment>
<dbReference type="Pfam" id="PF07973">
    <property type="entry name" value="tRNA_SAD"/>
    <property type="match status" value="1"/>
</dbReference>
<dbReference type="Gene3D" id="3.30.980.10">
    <property type="entry name" value="Threonyl-trna Synthetase, Chain A, domain 2"/>
    <property type="match status" value="1"/>
</dbReference>
<accession>A0A7G9ZA33</accession>
<keyword evidence="11 12" id="KW-0030">Aminoacyl-tRNA synthetase</keyword>
<evidence type="ECO:0000256" key="3">
    <source>
        <dbReference type="ARBA" id="ARBA00022555"/>
    </source>
</evidence>
<dbReference type="Gene3D" id="3.30.930.10">
    <property type="entry name" value="Bira Bifunctional Protein, Domain 2"/>
    <property type="match status" value="1"/>
</dbReference>
<dbReference type="FunFam" id="3.30.930.10:FF:000056">
    <property type="entry name" value="Alanine--tRNA ligase"/>
    <property type="match status" value="1"/>
</dbReference>
<dbReference type="SMART" id="SM00863">
    <property type="entry name" value="tRNA_SAD"/>
    <property type="match status" value="1"/>
</dbReference>
<feature type="binding site" evidence="12">
    <location>
        <position position="718"/>
    </location>
    <ligand>
        <name>Zn(2+)</name>
        <dbReference type="ChEBI" id="CHEBI:29105"/>
    </ligand>
</feature>
<feature type="binding site" evidence="12">
    <location>
        <position position="617"/>
    </location>
    <ligand>
        <name>Zn(2+)</name>
        <dbReference type="ChEBI" id="CHEBI:29105"/>
    </ligand>
</feature>
<comment type="cofactor">
    <cofactor evidence="12">
        <name>Zn(2+)</name>
        <dbReference type="ChEBI" id="CHEBI:29105"/>
    </cofactor>
    <text evidence="12">Binds 1 zinc ion per subunit.</text>
</comment>
<keyword evidence="7 12" id="KW-0862">Zinc</keyword>
<evidence type="ECO:0000313" key="15">
    <source>
        <dbReference type="EMBL" id="QNO57117.1"/>
    </source>
</evidence>
<evidence type="ECO:0000259" key="13">
    <source>
        <dbReference type="PROSITE" id="PS50860"/>
    </source>
</evidence>
<evidence type="ECO:0000256" key="8">
    <source>
        <dbReference type="ARBA" id="ARBA00022840"/>
    </source>
</evidence>
<dbReference type="Pfam" id="PF01411">
    <property type="entry name" value="tRNA-synt_2c"/>
    <property type="match status" value="1"/>
</dbReference>
<dbReference type="InterPro" id="IPR018162">
    <property type="entry name" value="Ala-tRNA-ligase_IIc_anticod-bd"/>
</dbReference>
<evidence type="ECO:0000256" key="5">
    <source>
        <dbReference type="ARBA" id="ARBA00022723"/>
    </source>
</evidence>
<dbReference type="AlphaFoldDB" id="A0A7G9ZA33"/>
<evidence type="ECO:0000256" key="10">
    <source>
        <dbReference type="ARBA" id="ARBA00022917"/>
    </source>
</evidence>
<evidence type="ECO:0000256" key="7">
    <source>
        <dbReference type="ARBA" id="ARBA00022833"/>
    </source>
</evidence>
<dbReference type="InterPro" id="IPR045864">
    <property type="entry name" value="aa-tRNA-synth_II/BPL/LPL"/>
</dbReference>
<dbReference type="InterPro" id="IPR002318">
    <property type="entry name" value="Ala-tRNA-lgiase_IIc"/>
</dbReference>
<reference evidence="15" key="1">
    <citation type="submission" date="2020-06" db="EMBL/GenBank/DDBJ databases">
        <title>Unique genomic features of the anaerobic methanotrophic archaea.</title>
        <authorList>
            <person name="Chadwick G.L."/>
            <person name="Skennerton C.T."/>
            <person name="Laso-Perez R."/>
            <person name="Leu A.O."/>
            <person name="Speth D.R."/>
            <person name="Yu H."/>
            <person name="Morgan-Lang C."/>
            <person name="Hatzenpichler R."/>
            <person name="Goudeau D."/>
            <person name="Malmstrom R."/>
            <person name="Brazelton W.J."/>
            <person name="Woyke T."/>
            <person name="Hallam S.J."/>
            <person name="Tyson G.W."/>
            <person name="Wegener G."/>
            <person name="Boetius A."/>
            <person name="Orphan V."/>
        </authorList>
    </citation>
    <scope>NUCLEOTIDE SEQUENCE</scope>
</reference>
<dbReference type="GO" id="GO:0000049">
    <property type="term" value="F:tRNA binding"/>
    <property type="evidence" value="ECO:0007669"/>
    <property type="project" value="UniProtKB-KW"/>
</dbReference>
<dbReference type="PANTHER" id="PTHR11777:SF9">
    <property type="entry name" value="ALANINE--TRNA LIGASE, CYTOPLASMIC"/>
    <property type="match status" value="1"/>
</dbReference>
<keyword evidence="6 12" id="KW-0547">Nucleotide-binding</keyword>
<evidence type="ECO:0000256" key="12">
    <source>
        <dbReference type="HAMAP-Rule" id="MF_00036"/>
    </source>
</evidence>
<dbReference type="SUPFAM" id="SSF101353">
    <property type="entry name" value="Putative anticodon-binding domain of alanyl-tRNA synthetase (AlaRS)"/>
    <property type="match status" value="1"/>
</dbReference>
<keyword evidence="5 12" id="KW-0479">Metal-binding</keyword>
<protein>
    <recommendedName>
        <fullName evidence="12">Alanine--tRNA ligase</fullName>
        <ecNumber evidence="12">6.1.1.7</ecNumber>
    </recommendedName>
    <alternativeName>
        <fullName evidence="12">Alanyl-tRNA synthetase</fullName>
        <shortName evidence="12">AlaRS</shortName>
    </alternativeName>
</protein>
<dbReference type="NCBIfam" id="TIGR03683">
    <property type="entry name" value="A-tRNA_syn_arch"/>
    <property type="match status" value="1"/>
</dbReference>
<evidence type="ECO:0000313" key="14">
    <source>
        <dbReference type="EMBL" id="QNO57057.1"/>
    </source>
</evidence>
<sequence>MNDEEYNIEYFKENELIRKKCEKCGTYYWTRDKDRTTCGDAPCDIYSFIGEPIFKERSVEQIRESFLSFFQSHGHKRLKRYPVVARWRDDIYLNIASISNFQPFVTAGKVPPPANPLVISQPCIRLEDLESIGKTGRHLTAFEMMGHHAFNKRGEEREETGERSGETGEIYWKNDTVRYCDEYLRQLGVDMDCVTYKEAPWVGGGNAGPSLEVITSGLELATLVFMDLKLSPQGQIHIKGQRYDKMDTYIVDTGYGLERFVWASKGSPTVYDAIFPDMIKELINAAGIVHPLETHHELIMQNARLSGAMGRREIAKRFGISQEELKNILGPIESVYAVSDHTKCLAFMLADGIVPSNAKEGYLARLVLRRAFRMLKSLDIAIPLEELVLKQIKRLKNSFPELEESVDRIVEIVTLEKRRYDETLLKGGRIVKQLAKQSKLKAQKIHLDKLIELYDTHGLPPEFVSEVASTQGIAVDIPENFYSLVASMHGEEQKTAREPILDGLKEKTESIPATLKLYYDEPSAFDFDAVVLDSFDDFLILDKTLFFPEGGGQPADTGSLKLKEENRTLKVQDVQEVEGVILHKIENGSGISKGSVVSGHVDAERRIAHTRHHSATHIVVCAARNVLGSHVWQAGAQKGEKRARIDITHFKRISDAERREIELLANRMVMEDKEIQARFEDREEAEQKYKFGIYQGGVPPGKTIRIVRIGEDEDVQACAGTHCAKTGEVGPIKILRTERIQDGIVRIEYSAGEAAVLAVQAQEERIKVSAAMLKVPPEKLPHTVERFFEEWKQLKKENERLRGEIATLQIGLLKDNAKVIGDVRVIAEVLPDADTKEMMKIASQLTEDGFLTLLISEKRKTCFCRFFCTTISKR</sequence>
<dbReference type="PANTHER" id="PTHR11777">
    <property type="entry name" value="ALANYL-TRNA SYNTHETASE"/>
    <property type="match status" value="1"/>
</dbReference>
<dbReference type="HAMAP" id="MF_00036_A">
    <property type="entry name" value="Ala_tRNA_synth_A"/>
    <property type="match status" value="1"/>
</dbReference>
<evidence type="ECO:0000256" key="4">
    <source>
        <dbReference type="ARBA" id="ARBA00022598"/>
    </source>
</evidence>
<keyword evidence="4 12" id="KW-0436">Ligase</keyword>
<proteinExistence type="inferred from homology"/>
<organism evidence="15">
    <name type="scientific">Candidatus Methanophaga sp. ANME-1 ERB7</name>
    <dbReference type="NCBI Taxonomy" id="2759913"/>
    <lineage>
        <taxon>Archaea</taxon>
        <taxon>Methanobacteriati</taxon>
        <taxon>Methanobacteriota</taxon>
        <taxon>Stenosarchaea group</taxon>
        <taxon>Methanomicrobia</taxon>
        <taxon>Candidatus Methanophagales</taxon>
        <taxon>Candidatus Methanophagaceae</taxon>
        <taxon>Candidatus Methanophaga</taxon>
    </lineage>
</organism>
<feature type="binding site" evidence="12">
    <location>
        <position position="722"/>
    </location>
    <ligand>
        <name>Zn(2+)</name>
        <dbReference type="ChEBI" id="CHEBI:29105"/>
    </ligand>
</feature>
<name>A0A7G9ZA33_9EURY</name>
<dbReference type="InterPro" id="IPR018165">
    <property type="entry name" value="Ala-tRNA-synth_IIc_core"/>
</dbReference>
<comment type="domain">
    <text evidence="12">Consists of three domains; the N-terminal catalytic domain, the editing domain and the C-terminal C-Ala domain. The editing domain removes incorrectly charged amino acids, while the C-Ala domain, along with tRNA(Ala), serves as a bridge to cooperatively bring together the editing and aminoacylation centers thus stimulating deacylation of misacylated tRNAs.</text>
</comment>
<gene>
    <name evidence="12 15" type="primary">alaS</name>
    <name evidence="15" type="ORF">KECNCEJL_00029</name>
    <name evidence="14" type="ORF">PNAJEHEL_00018</name>
</gene>
<dbReference type="GO" id="GO:0005737">
    <property type="term" value="C:cytoplasm"/>
    <property type="evidence" value="ECO:0007669"/>
    <property type="project" value="UniProtKB-SubCell"/>
</dbReference>
<dbReference type="NCBIfam" id="TIGR00344">
    <property type="entry name" value="alaS"/>
    <property type="match status" value="1"/>
</dbReference>
<comment type="function">
    <text evidence="12">Catalyzes the attachment of alanine to tRNA(Ala) in a two-step reaction: alanine is first activated by ATP to form Ala-AMP and then transferred to the acceptor end of tRNA(Ala). Also edits incorrectly charged Ser-tRNA(Ala) and Gly-tRNA(Ala) via its editing domain.</text>
</comment>
<evidence type="ECO:0000256" key="9">
    <source>
        <dbReference type="ARBA" id="ARBA00022884"/>
    </source>
</evidence>
<keyword evidence="3 12" id="KW-0820">tRNA-binding</keyword>
<keyword evidence="8 12" id="KW-0067">ATP-binding</keyword>
<dbReference type="InterPro" id="IPR018164">
    <property type="entry name" value="Ala-tRNA-synth_IIc_N"/>
</dbReference>
<keyword evidence="2 12" id="KW-0963">Cytoplasm</keyword>
<dbReference type="Gene3D" id="6.10.250.550">
    <property type="match status" value="1"/>
</dbReference>
<dbReference type="InterPro" id="IPR009000">
    <property type="entry name" value="Transl_B-barrel_sf"/>
</dbReference>
<feature type="domain" description="Alanyl-transfer RNA synthetases family profile" evidence="13">
    <location>
        <begin position="57"/>
        <end position="761"/>
    </location>
</feature>
<evidence type="ECO:0000256" key="11">
    <source>
        <dbReference type="ARBA" id="ARBA00023146"/>
    </source>
</evidence>
<dbReference type="EMBL" id="MT631679">
    <property type="protein sequence ID" value="QNO57117.1"/>
    <property type="molecule type" value="Genomic_DNA"/>
</dbReference>
<keyword evidence="9 12" id="KW-0694">RNA-binding</keyword>
<dbReference type="PRINTS" id="PR00980">
    <property type="entry name" value="TRNASYNTHALA"/>
</dbReference>
<keyword evidence="10 12" id="KW-0648">Protein biosynthesis</keyword>
<dbReference type="PROSITE" id="PS50860">
    <property type="entry name" value="AA_TRNA_LIGASE_II_ALA"/>
    <property type="match status" value="1"/>
</dbReference>
<dbReference type="InterPro" id="IPR018163">
    <property type="entry name" value="Thr/Ala-tRNA-synth_IIc_edit"/>
</dbReference>
<dbReference type="GO" id="GO:0005524">
    <property type="term" value="F:ATP binding"/>
    <property type="evidence" value="ECO:0007669"/>
    <property type="project" value="UniProtKB-UniRule"/>
</dbReference>
<dbReference type="SUPFAM" id="SSF55186">
    <property type="entry name" value="ThrRS/AlaRS common domain"/>
    <property type="match status" value="1"/>
</dbReference>
<dbReference type="SUPFAM" id="SSF50447">
    <property type="entry name" value="Translation proteins"/>
    <property type="match status" value="1"/>
</dbReference>
<evidence type="ECO:0000256" key="2">
    <source>
        <dbReference type="ARBA" id="ARBA00022490"/>
    </source>
</evidence>
<dbReference type="InterPro" id="IPR012947">
    <property type="entry name" value="tRNA_SAD"/>
</dbReference>
<dbReference type="GO" id="GO:0002161">
    <property type="term" value="F:aminoacyl-tRNA deacylase activity"/>
    <property type="evidence" value="ECO:0007669"/>
    <property type="project" value="UniProtKB-ARBA"/>
</dbReference>
<dbReference type="InterPro" id="IPR050058">
    <property type="entry name" value="Ala-tRNA_ligase"/>
</dbReference>
<dbReference type="EMBL" id="MT631677">
    <property type="protein sequence ID" value="QNO57057.1"/>
    <property type="molecule type" value="Genomic_DNA"/>
</dbReference>
<comment type="similarity">
    <text evidence="1 12">Belongs to the class-II aminoacyl-tRNA synthetase family.</text>
</comment>
<dbReference type="EC" id="6.1.1.7" evidence="12"/>
<evidence type="ECO:0000256" key="6">
    <source>
        <dbReference type="ARBA" id="ARBA00022741"/>
    </source>
</evidence>
<dbReference type="SUPFAM" id="SSF55681">
    <property type="entry name" value="Class II aaRS and biotin synthetases"/>
    <property type="match status" value="1"/>
</dbReference>
<dbReference type="GO" id="GO:0006419">
    <property type="term" value="P:alanyl-tRNA aminoacylation"/>
    <property type="evidence" value="ECO:0007669"/>
    <property type="project" value="UniProtKB-UniRule"/>
</dbReference>
<comment type="catalytic activity">
    <reaction evidence="12">
        <text>tRNA(Ala) + L-alanine + ATP = L-alanyl-tRNA(Ala) + AMP + diphosphate</text>
        <dbReference type="Rhea" id="RHEA:12540"/>
        <dbReference type="Rhea" id="RHEA-COMP:9657"/>
        <dbReference type="Rhea" id="RHEA-COMP:9923"/>
        <dbReference type="ChEBI" id="CHEBI:30616"/>
        <dbReference type="ChEBI" id="CHEBI:33019"/>
        <dbReference type="ChEBI" id="CHEBI:57972"/>
        <dbReference type="ChEBI" id="CHEBI:78442"/>
        <dbReference type="ChEBI" id="CHEBI:78497"/>
        <dbReference type="ChEBI" id="CHEBI:456215"/>
        <dbReference type="EC" id="6.1.1.7"/>
    </reaction>
</comment>
<dbReference type="InterPro" id="IPR022429">
    <property type="entry name" value="Ala-tRNA_lgiase_arc"/>
</dbReference>
<evidence type="ECO:0000256" key="1">
    <source>
        <dbReference type="ARBA" id="ARBA00008226"/>
    </source>
</evidence>
<dbReference type="Gene3D" id="3.30.54.20">
    <property type="match status" value="1"/>
</dbReference>